<dbReference type="GO" id="GO:0016020">
    <property type="term" value="C:membrane"/>
    <property type="evidence" value="ECO:0007669"/>
    <property type="project" value="UniProtKB-SubCell"/>
</dbReference>
<evidence type="ECO:0000256" key="3">
    <source>
        <dbReference type="ARBA" id="ARBA00022692"/>
    </source>
</evidence>
<comment type="similarity">
    <text evidence="2">Belongs to the 4-toluene sulfonate uptake permease (TSUP) (TC 2.A.102) family.</text>
</comment>
<dbReference type="EMBL" id="CM017623">
    <property type="protein sequence ID" value="TYH88160.1"/>
    <property type="molecule type" value="Genomic_DNA"/>
</dbReference>
<dbReference type="GO" id="GO:0031464">
    <property type="term" value="C:Cul4A-RING E3 ubiquitin ligase complex"/>
    <property type="evidence" value="ECO:0007669"/>
    <property type="project" value="TreeGrafter"/>
</dbReference>
<keyword evidence="3 6" id="KW-0812">Transmembrane</keyword>
<gene>
    <name evidence="7" type="ORF">ES332_D01G168700v1</name>
</gene>
<reference evidence="7 8" key="1">
    <citation type="submission" date="2019-07" db="EMBL/GenBank/DDBJ databases">
        <title>WGS assembly of Gossypium tomentosum.</title>
        <authorList>
            <person name="Chen Z.J."/>
            <person name="Sreedasyam A."/>
            <person name="Ando A."/>
            <person name="Song Q."/>
            <person name="De L."/>
            <person name="Hulse-Kemp A."/>
            <person name="Ding M."/>
            <person name="Ye W."/>
            <person name="Kirkbride R."/>
            <person name="Jenkins J."/>
            <person name="Plott C."/>
            <person name="Lovell J."/>
            <person name="Lin Y.-M."/>
            <person name="Vaughn R."/>
            <person name="Liu B."/>
            <person name="Li W."/>
            <person name="Simpson S."/>
            <person name="Scheffler B."/>
            <person name="Saski C."/>
            <person name="Grover C."/>
            <person name="Hu G."/>
            <person name="Conover J."/>
            <person name="Carlson J."/>
            <person name="Shu S."/>
            <person name="Boston L."/>
            <person name="Williams M."/>
            <person name="Peterson D."/>
            <person name="Mcgee K."/>
            <person name="Jones D."/>
            <person name="Wendel J."/>
            <person name="Stelly D."/>
            <person name="Grimwood J."/>
            <person name="Schmutz J."/>
        </authorList>
    </citation>
    <scope>NUCLEOTIDE SEQUENCE [LARGE SCALE GENOMIC DNA]</scope>
    <source>
        <strain evidence="7">7179.01</strain>
    </source>
</reference>
<dbReference type="Pfam" id="PF01925">
    <property type="entry name" value="TauE"/>
    <property type="match status" value="2"/>
</dbReference>
<feature type="transmembrane region" description="Helical" evidence="6">
    <location>
        <begin position="256"/>
        <end position="282"/>
    </location>
</feature>
<sequence length="398" mass="43733">MATVIGFLGSACGTVGGVGGGGIFVPMLTLIVGFDTKSAAAISKCMIMGASASSVWYNLRVPHPTKEVPIIDYDLALLFQPMLMLGITVGVALSVVFPYWLITVLIIILFLGTSSRSFYRGIEMWKEETILNKELTKPQESFVNSRGELLIDTEYEPLVPKEEKSKLQILCFNLRWKRLLVLATVWVLFTVIQVIKNDVVPCTTLYWVLFCLQFPIATLVFGYEATKLYKEHKKRMSTGNAETVCGASIQWSPLNIAFCALCGILGGTVGGLLGSGGGFILGPLLLEIGVIPQVASATATFVMMFSSSLSVVEFYLLKRFPMPYALYLMGVSILAGFWGQYFVRKLITILRRASLIVFILSGVIFASALTMGVIGIERSIRMIHNHEFMGFLDFCSGQ</sequence>
<feature type="transmembrane region" description="Helical" evidence="6">
    <location>
        <begin position="207"/>
        <end position="226"/>
    </location>
</feature>
<accession>A0A5D2M9X0</accession>
<evidence type="ECO:0000313" key="8">
    <source>
        <dbReference type="Proteomes" id="UP000322667"/>
    </source>
</evidence>
<feature type="transmembrane region" description="Helical" evidence="6">
    <location>
        <begin position="7"/>
        <end position="34"/>
    </location>
</feature>
<evidence type="ECO:0000313" key="7">
    <source>
        <dbReference type="EMBL" id="TYH88160.1"/>
    </source>
</evidence>
<organism evidence="7 8">
    <name type="scientific">Gossypium tomentosum</name>
    <name type="common">Hawaiian cotton</name>
    <name type="synonym">Gossypium sandvicense</name>
    <dbReference type="NCBI Taxonomy" id="34277"/>
    <lineage>
        <taxon>Eukaryota</taxon>
        <taxon>Viridiplantae</taxon>
        <taxon>Streptophyta</taxon>
        <taxon>Embryophyta</taxon>
        <taxon>Tracheophyta</taxon>
        <taxon>Spermatophyta</taxon>
        <taxon>Magnoliopsida</taxon>
        <taxon>eudicotyledons</taxon>
        <taxon>Gunneridae</taxon>
        <taxon>Pentapetalae</taxon>
        <taxon>rosids</taxon>
        <taxon>malvids</taxon>
        <taxon>Malvales</taxon>
        <taxon>Malvaceae</taxon>
        <taxon>Malvoideae</taxon>
        <taxon>Gossypium</taxon>
    </lineage>
</organism>
<proteinExistence type="inferred from homology"/>
<dbReference type="Proteomes" id="UP000322667">
    <property type="component" value="Chromosome D01"/>
</dbReference>
<keyword evidence="5 6" id="KW-0472">Membrane</keyword>
<dbReference type="PANTHER" id="PTHR14255:SF5">
    <property type="entry name" value="SULFITE EXPORTER TAUE_SAFE FAMILY PROTEIN 4"/>
    <property type="match status" value="1"/>
</dbReference>
<feature type="transmembrane region" description="Helical" evidence="6">
    <location>
        <begin position="179"/>
        <end position="195"/>
    </location>
</feature>
<feature type="transmembrane region" description="Helical" evidence="6">
    <location>
        <begin position="294"/>
        <end position="317"/>
    </location>
</feature>
<evidence type="ECO:0008006" key="9">
    <source>
        <dbReference type="Google" id="ProtNLM"/>
    </source>
</evidence>
<feature type="transmembrane region" description="Helical" evidence="6">
    <location>
        <begin position="99"/>
        <end position="119"/>
    </location>
</feature>
<evidence type="ECO:0000256" key="1">
    <source>
        <dbReference type="ARBA" id="ARBA00004141"/>
    </source>
</evidence>
<evidence type="ECO:0000256" key="4">
    <source>
        <dbReference type="ARBA" id="ARBA00022989"/>
    </source>
</evidence>
<keyword evidence="4 6" id="KW-1133">Transmembrane helix</keyword>
<dbReference type="InterPro" id="IPR002781">
    <property type="entry name" value="TM_pro_TauE-like"/>
</dbReference>
<protein>
    <recommendedName>
        <fullName evidence="9">Sulfite exporter TauE/SafE family protein</fullName>
    </recommendedName>
</protein>
<dbReference type="AlphaFoldDB" id="A0A5D2M9X0"/>
<feature type="transmembrane region" description="Helical" evidence="6">
    <location>
        <begin position="355"/>
        <end position="376"/>
    </location>
</feature>
<evidence type="ECO:0000256" key="5">
    <source>
        <dbReference type="ARBA" id="ARBA00023136"/>
    </source>
</evidence>
<evidence type="ECO:0000256" key="2">
    <source>
        <dbReference type="ARBA" id="ARBA00009142"/>
    </source>
</evidence>
<feature type="transmembrane region" description="Helical" evidence="6">
    <location>
        <begin position="324"/>
        <end position="343"/>
    </location>
</feature>
<name>A0A5D2M9X0_GOSTO</name>
<evidence type="ECO:0000256" key="6">
    <source>
        <dbReference type="SAM" id="Phobius"/>
    </source>
</evidence>
<comment type="subcellular location">
    <subcellularLocation>
        <location evidence="1">Membrane</location>
        <topology evidence="1">Multi-pass membrane protein</topology>
    </subcellularLocation>
</comment>
<dbReference type="PANTHER" id="PTHR14255">
    <property type="entry name" value="CEREBLON"/>
    <property type="match status" value="1"/>
</dbReference>
<keyword evidence="8" id="KW-1185">Reference proteome</keyword>
<dbReference type="GO" id="GO:0016567">
    <property type="term" value="P:protein ubiquitination"/>
    <property type="evidence" value="ECO:0007669"/>
    <property type="project" value="TreeGrafter"/>
</dbReference>